<dbReference type="Pfam" id="PF00535">
    <property type="entry name" value="Glycos_transf_2"/>
    <property type="match status" value="1"/>
</dbReference>
<dbReference type="EMBL" id="CP004121">
    <property type="protein sequence ID" value="AGF59101.1"/>
    <property type="molecule type" value="Genomic_DNA"/>
</dbReference>
<keyword evidence="2" id="KW-0808">Transferase</keyword>
<dbReference type="SUPFAM" id="SSF53448">
    <property type="entry name" value="Nucleotide-diphospho-sugar transferases"/>
    <property type="match status" value="1"/>
</dbReference>
<dbReference type="AlphaFoldDB" id="M1MX00"/>
<evidence type="ECO:0000313" key="2">
    <source>
        <dbReference type="EMBL" id="AGF59101.1"/>
    </source>
</evidence>
<name>M1MX00_9CLOT</name>
<dbReference type="RefSeq" id="WP_015395408.1">
    <property type="nucleotide sequence ID" value="NC_020291.1"/>
</dbReference>
<evidence type="ECO:0000259" key="1">
    <source>
        <dbReference type="Pfam" id="PF00535"/>
    </source>
</evidence>
<dbReference type="KEGG" id="csr:Cspa_c53560"/>
<dbReference type="PANTHER" id="PTHR22916">
    <property type="entry name" value="GLYCOSYLTRANSFERASE"/>
    <property type="match status" value="1"/>
</dbReference>
<feature type="domain" description="Glycosyltransferase 2-like" evidence="1">
    <location>
        <begin position="5"/>
        <end position="144"/>
    </location>
</feature>
<dbReference type="Gene3D" id="3.90.550.10">
    <property type="entry name" value="Spore Coat Polysaccharide Biosynthesis Protein SpsA, Chain A"/>
    <property type="match status" value="1"/>
</dbReference>
<keyword evidence="3" id="KW-1185">Reference proteome</keyword>
<dbReference type="eggNOG" id="COG1215">
    <property type="taxonomic scope" value="Bacteria"/>
</dbReference>
<organism evidence="2 3">
    <name type="scientific">Clostridium saccharoperbutylacetonicum N1-4(HMT)</name>
    <dbReference type="NCBI Taxonomy" id="931276"/>
    <lineage>
        <taxon>Bacteria</taxon>
        <taxon>Bacillati</taxon>
        <taxon>Bacillota</taxon>
        <taxon>Clostridia</taxon>
        <taxon>Eubacteriales</taxon>
        <taxon>Clostridiaceae</taxon>
        <taxon>Clostridium</taxon>
    </lineage>
</organism>
<dbReference type="PATRIC" id="fig|931276.5.peg.5410"/>
<dbReference type="OrthoDB" id="9785185at2"/>
<reference evidence="2 3" key="1">
    <citation type="submission" date="2013-02" db="EMBL/GenBank/DDBJ databases">
        <title>Genome sequence of Clostridium saccharoperbutylacetonicum N1-4(HMT).</title>
        <authorList>
            <person name="Poehlein A."/>
            <person name="Daniel R."/>
        </authorList>
    </citation>
    <scope>NUCLEOTIDE SEQUENCE [LARGE SCALE GENOMIC DNA]</scope>
    <source>
        <strain evidence="3">N1-4(HMT)</strain>
    </source>
</reference>
<protein>
    <submittedName>
        <fullName evidence="2">Putative glycosyltransferase EpsJ</fullName>
        <ecNumber evidence="2">2.4.-.-</ecNumber>
    </submittedName>
</protein>
<evidence type="ECO:0000313" key="3">
    <source>
        <dbReference type="Proteomes" id="UP000011728"/>
    </source>
</evidence>
<dbReference type="HOGENOM" id="CLU_025996_25_0_9"/>
<dbReference type="Proteomes" id="UP000011728">
    <property type="component" value="Chromosome"/>
</dbReference>
<sequence length="327" mass="37777">MTKVSIITPVYNVEECIERCIKSVINQTNKDFEFLLIDDGSKDRSIHIAKELLEKSIINYRIITQKNSGVSAARNKGIEEASGEYITFLDSDDYIDSRFIELMYEKAEETCSEVVFCDYSEVDAQENVLVKNRTKCLSDFISGKEAALKQLNDDITIGMRSAIYKASIIKGNNLLFDSKRKYGEDMIFIVKALLYSKKVISVNEILAFYVIWGNSVTQNVSLKHLDGYYSYTDLLEEVKTDVSLKEIEKFLIEFKIPYSISHIFSVLSKDSNFHKDLFEFLNRTDVKGYLKAYKMQRFNKNNLRYFIQAKGMAYCPKLLLKIFNGLR</sequence>
<keyword evidence="2" id="KW-0328">Glycosyltransferase</keyword>
<dbReference type="InterPro" id="IPR001173">
    <property type="entry name" value="Glyco_trans_2-like"/>
</dbReference>
<dbReference type="InterPro" id="IPR029044">
    <property type="entry name" value="Nucleotide-diphossugar_trans"/>
</dbReference>
<dbReference type="EC" id="2.4.-.-" evidence="2"/>
<accession>M1MX00</accession>
<dbReference type="PANTHER" id="PTHR22916:SF3">
    <property type="entry name" value="UDP-GLCNAC:BETAGAL BETA-1,3-N-ACETYLGLUCOSAMINYLTRANSFERASE-LIKE PROTEIN 1"/>
    <property type="match status" value="1"/>
</dbReference>
<dbReference type="GO" id="GO:0016758">
    <property type="term" value="F:hexosyltransferase activity"/>
    <property type="evidence" value="ECO:0007669"/>
    <property type="project" value="UniProtKB-ARBA"/>
</dbReference>
<gene>
    <name evidence="2" type="primary">epsJ1</name>
    <name evidence="2" type="ORF">Cspa_c53560</name>
</gene>
<proteinExistence type="predicted"/>
<dbReference type="STRING" id="36745.CLSAP_51030"/>